<accession>A0A558A3T8</accession>
<evidence type="ECO:0000313" key="2">
    <source>
        <dbReference type="Proteomes" id="UP000318578"/>
    </source>
</evidence>
<comment type="caution">
    <text evidence="1">The sequence shown here is derived from an EMBL/GenBank/DDBJ whole genome shotgun (WGS) entry which is preliminary data.</text>
</comment>
<organism evidence="1 2">
    <name type="scientific">Amycolatopsis acidiphila</name>
    <dbReference type="NCBI Taxonomy" id="715473"/>
    <lineage>
        <taxon>Bacteria</taxon>
        <taxon>Bacillati</taxon>
        <taxon>Actinomycetota</taxon>
        <taxon>Actinomycetes</taxon>
        <taxon>Pseudonocardiales</taxon>
        <taxon>Pseudonocardiaceae</taxon>
        <taxon>Amycolatopsis</taxon>
    </lineage>
</organism>
<dbReference type="RefSeq" id="WP_144642553.1">
    <property type="nucleotide sequence ID" value="NZ_BNAX01000013.1"/>
</dbReference>
<dbReference type="EMBL" id="VJZA01000054">
    <property type="protein sequence ID" value="TVT18908.1"/>
    <property type="molecule type" value="Genomic_DNA"/>
</dbReference>
<evidence type="ECO:0000313" key="1">
    <source>
        <dbReference type="EMBL" id="TVT18908.1"/>
    </source>
</evidence>
<dbReference type="Proteomes" id="UP000318578">
    <property type="component" value="Unassembled WGS sequence"/>
</dbReference>
<protein>
    <submittedName>
        <fullName evidence="1">Uncharacterized protein</fullName>
    </submittedName>
</protein>
<dbReference type="AlphaFoldDB" id="A0A558A3T8"/>
<dbReference type="OrthoDB" id="3629282at2"/>
<reference evidence="1 2" key="1">
    <citation type="submission" date="2019-07" db="EMBL/GenBank/DDBJ databases">
        <title>New species of Amycolatopsis and Streptomyces.</title>
        <authorList>
            <person name="Duangmal K."/>
            <person name="Teo W.F.A."/>
            <person name="Lipun K."/>
        </authorList>
    </citation>
    <scope>NUCLEOTIDE SEQUENCE [LARGE SCALE GENOMIC DNA]</scope>
    <source>
        <strain evidence="1 2">JCM 30562</strain>
    </source>
</reference>
<gene>
    <name evidence="1" type="ORF">FNH06_26105</name>
</gene>
<proteinExistence type="predicted"/>
<name>A0A558A3T8_9PSEU</name>
<keyword evidence="2" id="KW-1185">Reference proteome</keyword>
<sequence length="143" mass="14952">MTLELEHLDAVIDSITIPLANRQEAAETATGDLLWLGCHLLSLGEKALAANGLPRPDLAAAVATAETLVVGRSAGMTPSLSPVVNTQVEQLRTVRAAIVDKATERDHGTHRYAAVLVSLDSVFAALTGLQALLKLAPALLPTD</sequence>